<feature type="compositionally biased region" description="Basic and acidic residues" evidence="1">
    <location>
        <begin position="34"/>
        <end position="49"/>
    </location>
</feature>
<accession>A0A0R3WUT5</accession>
<evidence type="ECO:0000313" key="3">
    <source>
        <dbReference type="EMBL" id="VDM25088.1"/>
    </source>
</evidence>
<evidence type="ECO:0000313" key="5">
    <source>
        <dbReference type="WBParaSite" id="TTAC_0000452501-mRNA-1"/>
    </source>
</evidence>
<keyword evidence="2" id="KW-0732">Signal</keyword>
<dbReference type="EMBL" id="UYWX01004635">
    <property type="protein sequence ID" value="VDM25088.1"/>
    <property type="molecule type" value="Genomic_DNA"/>
</dbReference>
<name>A0A0R3WUT5_HYDTA</name>
<reference evidence="5" key="1">
    <citation type="submission" date="2017-02" db="UniProtKB">
        <authorList>
            <consortium name="WormBaseParasite"/>
        </authorList>
    </citation>
    <scope>IDENTIFICATION</scope>
</reference>
<gene>
    <name evidence="3" type="ORF">TTAC_LOCUS4511</name>
</gene>
<evidence type="ECO:0000256" key="2">
    <source>
        <dbReference type="SAM" id="SignalP"/>
    </source>
</evidence>
<evidence type="ECO:0000256" key="1">
    <source>
        <dbReference type="SAM" id="MobiDB-lite"/>
    </source>
</evidence>
<feature type="region of interest" description="Disordered" evidence="1">
    <location>
        <begin position="28"/>
        <end position="66"/>
    </location>
</feature>
<feature type="signal peptide" evidence="2">
    <location>
        <begin position="1"/>
        <end position="19"/>
    </location>
</feature>
<dbReference type="WBParaSite" id="TTAC_0000452501-mRNA-1">
    <property type="protein sequence ID" value="TTAC_0000452501-mRNA-1"/>
    <property type="gene ID" value="TTAC_0000452501"/>
</dbReference>
<proteinExistence type="predicted"/>
<protein>
    <submittedName>
        <fullName evidence="3 5">Uncharacterized protein</fullName>
    </submittedName>
</protein>
<keyword evidence="4" id="KW-1185">Reference proteome</keyword>
<dbReference type="AlphaFoldDB" id="A0A0R3WUT5"/>
<reference evidence="3 4" key="2">
    <citation type="submission" date="2018-11" db="EMBL/GenBank/DDBJ databases">
        <authorList>
            <consortium name="Pathogen Informatics"/>
        </authorList>
    </citation>
    <scope>NUCLEOTIDE SEQUENCE [LARGE SCALE GENOMIC DNA]</scope>
</reference>
<evidence type="ECO:0000313" key="4">
    <source>
        <dbReference type="Proteomes" id="UP000274429"/>
    </source>
</evidence>
<feature type="chain" id="PRO_5043133000" evidence="2">
    <location>
        <begin position="20"/>
        <end position="106"/>
    </location>
</feature>
<dbReference type="Proteomes" id="UP000274429">
    <property type="component" value="Unassembled WGS sequence"/>
</dbReference>
<sequence length="106" mass="12096">MRPLSGLALLLAFATYCVERFEGGLLEVPNFPSNEDKAEAREVDEKKGEGEEEEEEEELSKEAHEVDRQRTLLLTAGWSRLRLRKPRKYPIPICPHGDRSPGPMTF</sequence>
<feature type="compositionally biased region" description="Acidic residues" evidence="1">
    <location>
        <begin position="50"/>
        <end position="59"/>
    </location>
</feature>
<organism evidence="5">
    <name type="scientific">Hydatigena taeniaeformis</name>
    <name type="common">Feline tapeworm</name>
    <name type="synonym">Taenia taeniaeformis</name>
    <dbReference type="NCBI Taxonomy" id="6205"/>
    <lineage>
        <taxon>Eukaryota</taxon>
        <taxon>Metazoa</taxon>
        <taxon>Spiralia</taxon>
        <taxon>Lophotrochozoa</taxon>
        <taxon>Platyhelminthes</taxon>
        <taxon>Cestoda</taxon>
        <taxon>Eucestoda</taxon>
        <taxon>Cyclophyllidea</taxon>
        <taxon>Taeniidae</taxon>
        <taxon>Hydatigera</taxon>
    </lineage>
</organism>